<sequence>MTVQNQLAKKEEIIKRKFSFELGTSEEGKKTVLKELYKFLNEKRNWSYRNLKSEVC</sequence>
<evidence type="ECO:0000313" key="1">
    <source>
        <dbReference type="EMBL" id="KKM78089.1"/>
    </source>
</evidence>
<accession>A0A0F9K7G2</accession>
<organism evidence="1">
    <name type="scientific">marine sediment metagenome</name>
    <dbReference type="NCBI Taxonomy" id="412755"/>
    <lineage>
        <taxon>unclassified sequences</taxon>
        <taxon>metagenomes</taxon>
        <taxon>ecological metagenomes</taxon>
    </lineage>
</organism>
<dbReference type="EMBL" id="LAZR01008544">
    <property type="protein sequence ID" value="KKM78089.1"/>
    <property type="molecule type" value="Genomic_DNA"/>
</dbReference>
<dbReference type="AlphaFoldDB" id="A0A0F9K7G2"/>
<gene>
    <name evidence="1" type="ORF">LCGC14_1363450</name>
</gene>
<reference evidence="1" key="1">
    <citation type="journal article" date="2015" name="Nature">
        <title>Complex archaea that bridge the gap between prokaryotes and eukaryotes.</title>
        <authorList>
            <person name="Spang A."/>
            <person name="Saw J.H."/>
            <person name="Jorgensen S.L."/>
            <person name="Zaremba-Niedzwiedzka K."/>
            <person name="Martijn J."/>
            <person name="Lind A.E."/>
            <person name="van Eijk R."/>
            <person name="Schleper C."/>
            <person name="Guy L."/>
            <person name="Ettema T.J."/>
        </authorList>
    </citation>
    <scope>NUCLEOTIDE SEQUENCE</scope>
</reference>
<name>A0A0F9K7G2_9ZZZZ</name>
<protein>
    <submittedName>
        <fullName evidence="1">Uncharacterized protein</fullName>
    </submittedName>
</protein>
<comment type="caution">
    <text evidence="1">The sequence shown here is derived from an EMBL/GenBank/DDBJ whole genome shotgun (WGS) entry which is preliminary data.</text>
</comment>
<proteinExistence type="predicted"/>